<dbReference type="SMART" id="SM00512">
    <property type="entry name" value="Skp1"/>
    <property type="match status" value="1"/>
</dbReference>
<evidence type="ECO:0000256" key="4">
    <source>
        <dbReference type="PIRNR" id="PIRNR028729"/>
    </source>
</evidence>
<evidence type="ECO:0000256" key="1">
    <source>
        <dbReference type="ARBA" id="ARBA00004906"/>
    </source>
</evidence>
<organism evidence="7 8">
    <name type="scientific">Crotalaria pallida</name>
    <name type="common">Smooth rattlebox</name>
    <name type="synonym">Crotalaria striata</name>
    <dbReference type="NCBI Taxonomy" id="3830"/>
    <lineage>
        <taxon>Eukaryota</taxon>
        <taxon>Viridiplantae</taxon>
        <taxon>Streptophyta</taxon>
        <taxon>Embryophyta</taxon>
        <taxon>Tracheophyta</taxon>
        <taxon>Spermatophyta</taxon>
        <taxon>Magnoliopsida</taxon>
        <taxon>eudicotyledons</taxon>
        <taxon>Gunneridae</taxon>
        <taxon>Pentapetalae</taxon>
        <taxon>rosids</taxon>
        <taxon>fabids</taxon>
        <taxon>Fabales</taxon>
        <taxon>Fabaceae</taxon>
        <taxon>Papilionoideae</taxon>
        <taxon>50 kb inversion clade</taxon>
        <taxon>genistoids sensu lato</taxon>
        <taxon>core genistoids</taxon>
        <taxon>Crotalarieae</taxon>
        <taxon>Crotalaria</taxon>
    </lineage>
</organism>
<reference evidence="7 8" key="1">
    <citation type="submission" date="2024-01" db="EMBL/GenBank/DDBJ databases">
        <title>The genomes of 5 underutilized Papilionoideae crops provide insights into root nodulation and disease resistanc.</title>
        <authorList>
            <person name="Yuan L."/>
        </authorList>
    </citation>
    <scope>NUCLEOTIDE SEQUENCE [LARGE SCALE GENOMIC DNA]</scope>
    <source>
        <strain evidence="7">ZHUSHIDOU_FW_LH</strain>
        <tissue evidence="7">Leaf</tissue>
    </source>
</reference>
<dbReference type="GO" id="GO:0016567">
    <property type="term" value="P:protein ubiquitination"/>
    <property type="evidence" value="ECO:0007669"/>
    <property type="project" value="UniProtKB-UniRule"/>
</dbReference>
<evidence type="ECO:0000256" key="2">
    <source>
        <dbReference type="ARBA" id="ARBA00009993"/>
    </source>
</evidence>
<dbReference type="PIRSF" id="PIRSF028729">
    <property type="entry name" value="E3_ubiquit_lig_SCF_Skp"/>
    <property type="match status" value="1"/>
</dbReference>
<evidence type="ECO:0000256" key="3">
    <source>
        <dbReference type="ARBA" id="ARBA00022786"/>
    </source>
</evidence>
<evidence type="ECO:0000313" key="7">
    <source>
        <dbReference type="EMBL" id="KAK7252539.1"/>
    </source>
</evidence>
<dbReference type="Pfam" id="PF01466">
    <property type="entry name" value="Skp1"/>
    <property type="match status" value="1"/>
</dbReference>
<dbReference type="GO" id="GO:0009867">
    <property type="term" value="P:jasmonic acid mediated signaling pathway"/>
    <property type="evidence" value="ECO:0007669"/>
    <property type="project" value="UniProtKB-ARBA"/>
</dbReference>
<comment type="similarity">
    <text evidence="2 4">Belongs to the SKP1 family.</text>
</comment>
<evidence type="ECO:0000259" key="5">
    <source>
        <dbReference type="Pfam" id="PF01466"/>
    </source>
</evidence>
<name>A0AAN9EDQ4_CROPI</name>
<comment type="subunit">
    <text evidence="4">Part of a SCF (SKP1-cullin-F-box) protein ligase complex.</text>
</comment>
<keyword evidence="8" id="KW-1185">Reference proteome</keyword>
<dbReference type="InterPro" id="IPR036296">
    <property type="entry name" value="SKP1-like_dim_sf"/>
</dbReference>
<proteinExistence type="inferred from homology"/>
<dbReference type="EMBL" id="JAYWIO010000007">
    <property type="protein sequence ID" value="KAK7252539.1"/>
    <property type="molecule type" value="Genomic_DNA"/>
</dbReference>
<dbReference type="InterPro" id="IPR001232">
    <property type="entry name" value="SKP1-like"/>
</dbReference>
<evidence type="ECO:0000313" key="8">
    <source>
        <dbReference type="Proteomes" id="UP001372338"/>
    </source>
</evidence>
<feature type="domain" description="SKP1 component POZ" evidence="6">
    <location>
        <begin position="9"/>
        <end position="69"/>
    </location>
</feature>
<comment type="function">
    <text evidence="4">Involved in ubiquitination and subsequent proteasomal degradation of target proteins. Together with CUL1, RBX1 and a F-box protein, it forms a SCF E3 ubiquitin ligase complex. The functional specificity of this complex depends on the type of F-box protein. In the SCF complex, it serves as an adapter that links the F-box protein to CUL1.</text>
</comment>
<dbReference type="InterPro" id="IPR016072">
    <property type="entry name" value="Skp1_comp_dimer"/>
</dbReference>
<accession>A0AAN9EDQ4</accession>
<dbReference type="Pfam" id="PF03931">
    <property type="entry name" value="Skp1_POZ"/>
    <property type="match status" value="1"/>
</dbReference>
<sequence>MEAENANTMILLKSANGDTFEVSLKIGKKILIVKAFVEDESFVPTTAIPLQNVNSSELALVIEYLNFHHGEVKPSENEAQEFDSNFLKNLSNKQLMDLLHAVDYLNVEDLLEFLLQTVANLIENKSVHFVRNLFGIVSDFTPEEEERLFQETAWAHEDVDLDV</sequence>
<comment type="pathway">
    <text evidence="1 4">Protein modification; protein ubiquitination.</text>
</comment>
<dbReference type="InterPro" id="IPR016073">
    <property type="entry name" value="Skp1_comp_POZ"/>
</dbReference>
<dbReference type="SUPFAM" id="SSF81382">
    <property type="entry name" value="Skp1 dimerisation domain-like"/>
    <property type="match status" value="1"/>
</dbReference>
<dbReference type="Proteomes" id="UP001372338">
    <property type="component" value="Unassembled WGS sequence"/>
</dbReference>
<evidence type="ECO:0000259" key="6">
    <source>
        <dbReference type="Pfam" id="PF03931"/>
    </source>
</evidence>
<keyword evidence="3 4" id="KW-0833">Ubl conjugation pathway</keyword>
<comment type="caution">
    <text evidence="7">The sequence shown here is derived from an EMBL/GenBank/DDBJ whole genome shotgun (WGS) entry which is preliminary data.</text>
</comment>
<dbReference type="GO" id="GO:0006511">
    <property type="term" value="P:ubiquitin-dependent protein catabolic process"/>
    <property type="evidence" value="ECO:0007669"/>
    <property type="project" value="InterPro"/>
</dbReference>
<protein>
    <recommendedName>
        <fullName evidence="4">SKP1-like protein</fullName>
    </recommendedName>
</protein>
<dbReference type="InterPro" id="IPR011333">
    <property type="entry name" value="SKP1/BTB/POZ_sf"/>
</dbReference>
<dbReference type="PANTHER" id="PTHR11165">
    <property type="entry name" value="SKP1"/>
    <property type="match status" value="1"/>
</dbReference>
<gene>
    <name evidence="7" type="ORF">RIF29_36548</name>
</gene>
<dbReference type="InterPro" id="IPR016897">
    <property type="entry name" value="SKP1"/>
</dbReference>
<dbReference type="Gene3D" id="3.30.710.10">
    <property type="entry name" value="Potassium Channel Kv1.1, Chain A"/>
    <property type="match status" value="1"/>
</dbReference>
<dbReference type="AlphaFoldDB" id="A0AAN9EDQ4"/>
<dbReference type="SUPFAM" id="SSF54695">
    <property type="entry name" value="POZ domain"/>
    <property type="match status" value="1"/>
</dbReference>
<feature type="domain" description="SKP1 component dimerisation" evidence="5">
    <location>
        <begin position="109"/>
        <end position="155"/>
    </location>
</feature>